<gene>
    <name evidence="1" type="ORF">JYE49_02140</name>
</gene>
<evidence type="ECO:0000313" key="1">
    <source>
        <dbReference type="EMBL" id="QUC67523.1"/>
    </source>
</evidence>
<keyword evidence="2" id="KW-1185">Reference proteome</keyword>
<accession>A0AC61NLR0</accession>
<dbReference type="EMBL" id="CP068393">
    <property type="protein sequence ID" value="QUC67523.1"/>
    <property type="molecule type" value="Genomic_DNA"/>
</dbReference>
<evidence type="ECO:0000313" key="2">
    <source>
        <dbReference type="Proteomes" id="UP000682782"/>
    </source>
</evidence>
<dbReference type="Proteomes" id="UP000682782">
    <property type="component" value="Chromosome"/>
</dbReference>
<sequence length="553" mass="60405">MKSFMALLRLQLLSRYADMKPRNLKTALKEKKGRTIGMIIAVIFAIAYLGGMLFYLETQMIDILIRLHMPEMLVTLAVVLATTGTLIMAFFFTLSVLYLGRDATYLASLPIKPRTLLSAKLTQVWISETCIDALLILPACILYGVKTGAEALFYVRMVVVWLLIAILPICLIAFLSSLLIRLSALWKHRETIMTVGGIVLLIGYMFLMSNLGGMTGSSTTDGGAMMESFVTGSASRFAGLTKMFPPAEWAAEGMLGQNNQMFLVWILVSLAAPVVTVWLLGYSYRKLSMMQSETPGGKKKKFTGRESFTAGGQLKACILREFKTILRVPSYATNILPICFMPLMMVIIFSVSIGKAGESLSGLFQSMHPALIMGILAAMMAYMAGMNPALSTAVTREGKGHDFLTALPVPTMTFIRAKFIVGYGFGAAGVIAASIALLIMYPGVELQVIMALVLCLLFSYVNCALALSRDIKKPKLDWVTEQEAVKQNFGVMISMFVSWGILIALAALTYVLIDKLHLELLPIFGILAGALVILAIAAHAIMKNNAEKYYCAG</sequence>
<proteinExistence type="predicted"/>
<name>A0AC61NLR0_9FIRM</name>
<reference evidence="1" key="1">
    <citation type="submission" date="2021-01" db="EMBL/GenBank/DDBJ databases">
        <title>Complete genome sequence of Clostridiales bacterium R-7.</title>
        <authorList>
            <person name="Mahoney-Kurpe S.C."/>
            <person name="Palevich N."/>
            <person name="Koike S."/>
            <person name="Moon C.D."/>
            <person name="Attwood G.T."/>
        </authorList>
    </citation>
    <scope>NUCLEOTIDE SEQUENCE</scope>
    <source>
        <strain evidence="1">R-7</strain>
    </source>
</reference>
<protein>
    <submittedName>
        <fullName evidence="1">Uncharacterized protein</fullName>
    </submittedName>
</protein>
<organism evidence="1 2">
    <name type="scientific">Aristaeella hokkaidonensis</name>
    <dbReference type="NCBI Taxonomy" id="3046382"/>
    <lineage>
        <taxon>Bacteria</taxon>
        <taxon>Bacillati</taxon>
        <taxon>Bacillota</taxon>
        <taxon>Clostridia</taxon>
        <taxon>Eubacteriales</taxon>
        <taxon>Aristaeellaceae</taxon>
        <taxon>Aristaeella</taxon>
    </lineage>
</organism>